<dbReference type="Proteomes" id="UP000060699">
    <property type="component" value="Chromosome"/>
</dbReference>
<dbReference type="EMBL" id="CP013729">
    <property type="protein sequence ID" value="ALV06694.1"/>
    <property type="molecule type" value="Genomic_DNA"/>
</dbReference>
<accession>A0A0U3CZD4</accession>
<feature type="region of interest" description="Disordered" evidence="2">
    <location>
        <begin position="675"/>
        <end position="703"/>
    </location>
</feature>
<reference evidence="3 4" key="1">
    <citation type="submission" date="2015-12" db="EMBL/GenBank/DDBJ databases">
        <title>Complete genome of Roseateles depolymerans KCTC 42856.</title>
        <authorList>
            <person name="Kim K.M."/>
        </authorList>
    </citation>
    <scope>NUCLEOTIDE SEQUENCE [LARGE SCALE GENOMIC DNA]</scope>
    <source>
        <strain evidence="3 4">KCTC 42856</strain>
    </source>
</reference>
<name>A0A0U3CZD4_9BURK</name>
<dbReference type="RefSeq" id="WP_116001498.1">
    <property type="nucleotide sequence ID" value="NZ_CP013729.1"/>
</dbReference>
<protein>
    <submittedName>
        <fullName evidence="3">Uncharacterized protein</fullName>
    </submittedName>
</protein>
<evidence type="ECO:0000256" key="2">
    <source>
        <dbReference type="SAM" id="MobiDB-lite"/>
    </source>
</evidence>
<dbReference type="KEGG" id="rdp:RD2015_2222"/>
<keyword evidence="1" id="KW-0175">Coiled coil</keyword>
<keyword evidence="4" id="KW-1185">Reference proteome</keyword>
<feature type="compositionally biased region" description="Basic and acidic residues" evidence="2">
    <location>
        <begin position="11"/>
        <end position="28"/>
    </location>
</feature>
<organism evidence="3 4">
    <name type="scientific">Roseateles depolymerans</name>
    <dbReference type="NCBI Taxonomy" id="76731"/>
    <lineage>
        <taxon>Bacteria</taxon>
        <taxon>Pseudomonadati</taxon>
        <taxon>Pseudomonadota</taxon>
        <taxon>Betaproteobacteria</taxon>
        <taxon>Burkholderiales</taxon>
        <taxon>Sphaerotilaceae</taxon>
        <taxon>Roseateles</taxon>
    </lineage>
</organism>
<proteinExistence type="predicted"/>
<feature type="region of interest" description="Disordered" evidence="2">
    <location>
        <begin position="1"/>
        <end position="28"/>
    </location>
</feature>
<gene>
    <name evidence="3" type="ORF">RD2015_2222</name>
</gene>
<sequence length="703" mass="78865">MDASQPQRAGYGEREVSDQDKKLSSDYQRRVETALSRPCVKDTFHEFEHNRTRLRGFEPGDGTQKKRLRSNLYYSNLASIRPQIYAKDPEFSVEPTSGVPTEQVPLVRKFGETAQTVLTQMLVVDCKLKKKAKRQLTSAYATSVGWLKLSWQEERQKDPQIQARMDDTQDNIARLQQLRDCLEDPQAGSDQDLELAQLRETLAGLQSQSEIVIWRGLVLDFVLSEDILVLDSSVREVTDYERSEAIAHRVWMTRAAYVKAFGYDPKKAKTYKQAGGEGKEQAPATMSGNKGSKDDDLLCVWEIWDKSQNRVHTICMGEEGFCRPSFSPDWTARRWYPFYLLAWNEVDGGMYPLADVSLIKPLVDEYNEARDDFVQDRRDSRPFTVGRKGGSLTDNDLANIRNRKGNDLIMVEGAGNNPITNDLAAITLGSIDPRNYDTAPARADIEQILGGGDASRGSVLQAKTATEAEILSQGLRGRSAERQDIQEDLLSDLGSDSLQICLRKLSESEVKRIAGPDAQWPQLSAEEIFDQVTVRVRAGSTGRPDRLQEQDRWTKLQPVIKETVITVADLYSKGQVQLGQALVEMLRETLRRFDERIDLDALLPKPPEQGQQDPTLLMQQVQELQMKVKDLTEQLEKAQEEVEKGYVTAATSIATSANPAAAAIAFVQSLQVVRSVESSEKTPEPQSDDMGTPMPPEQSVTDD</sequence>
<dbReference type="AlphaFoldDB" id="A0A0U3CZD4"/>
<evidence type="ECO:0000313" key="3">
    <source>
        <dbReference type="EMBL" id="ALV06694.1"/>
    </source>
</evidence>
<evidence type="ECO:0000313" key="4">
    <source>
        <dbReference type="Proteomes" id="UP000060699"/>
    </source>
</evidence>
<dbReference type="OrthoDB" id="9145984at2"/>
<feature type="coiled-coil region" evidence="1">
    <location>
        <begin position="621"/>
        <end position="648"/>
    </location>
</feature>
<dbReference type="STRING" id="76731.RD2015_2222"/>
<evidence type="ECO:0000256" key="1">
    <source>
        <dbReference type="SAM" id="Coils"/>
    </source>
</evidence>